<reference evidence="2 3" key="1">
    <citation type="journal article" date="2014" name="Nat. Commun.">
        <title>Klebsormidium flaccidum genome reveals primary factors for plant terrestrial adaptation.</title>
        <authorList>
            <person name="Hori K."/>
            <person name="Maruyama F."/>
            <person name="Fujisawa T."/>
            <person name="Togashi T."/>
            <person name="Yamamoto N."/>
            <person name="Seo M."/>
            <person name="Sato S."/>
            <person name="Yamada T."/>
            <person name="Mori H."/>
            <person name="Tajima N."/>
            <person name="Moriyama T."/>
            <person name="Ikeuchi M."/>
            <person name="Watanabe M."/>
            <person name="Wada H."/>
            <person name="Kobayashi K."/>
            <person name="Saito M."/>
            <person name="Masuda T."/>
            <person name="Sasaki-Sekimoto Y."/>
            <person name="Mashiguchi K."/>
            <person name="Awai K."/>
            <person name="Shimojima M."/>
            <person name="Masuda S."/>
            <person name="Iwai M."/>
            <person name="Nobusawa T."/>
            <person name="Narise T."/>
            <person name="Kondo S."/>
            <person name="Saito H."/>
            <person name="Sato R."/>
            <person name="Murakawa M."/>
            <person name="Ihara Y."/>
            <person name="Oshima-Yamada Y."/>
            <person name="Ohtaka K."/>
            <person name="Satoh M."/>
            <person name="Sonobe K."/>
            <person name="Ishii M."/>
            <person name="Ohtani R."/>
            <person name="Kanamori-Sato M."/>
            <person name="Honoki R."/>
            <person name="Miyazaki D."/>
            <person name="Mochizuki H."/>
            <person name="Umetsu J."/>
            <person name="Higashi K."/>
            <person name="Shibata D."/>
            <person name="Kamiya Y."/>
            <person name="Sato N."/>
            <person name="Nakamura Y."/>
            <person name="Tabata S."/>
            <person name="Ida S."/>
            <person name="Kurokawa K."/>
            <person name="Ohta H."/>
        </authorList>
    </citation>
    <scope>NUCLEOTIDE SEQUENCE [LARGE SCALE GENOMIC DNA]</scope>
    <source>
        <strain evidence="2 3">NIES-2285</strain>
    </source>
</reference>
<dbReference type="Proteomes" id="UP000054558">
    <property type="component" value="Unassembled WGS sequence"/>
</dbReference>
<evidence type="ECO:0000313" key="3">
    <source>
        <dbReference type="Proteomes" id="UP000054558"/>
    </source>
</evidence>
<dbReference type="EMBL" id="DF237880">
    <property type="protein sequence ID" value="GAQ92141.1"/>
    <property type="molecule type" value="Genomic_DNA"/>
</dbReference>
<name>A0A1Y1IS97_KLENI</name>
<evidence type="ECO:0000256" key="1">
    <source>
        <dbReference type="SAM" id="MobiDB-lite"/>
    </source>
</evidence>
<protein>
    <submittedName>
        <fullName evidence="2">Uncharacterized protein</fullName>
    </submittedName>
</protein>
<proteinExistence type="predicted"/>
<feature type="region of interest" description="Disordered" evidence="1">
    <location>
        <begin position="116"/>
        <end position="167"/>
    </location>
</feature>
<accession>A0A1Y1IS97</accession>
<organism evidence="2 3">
    <name type="scientific">Klebsormidium nitens</name>
    <name type="common">Green alga</name>
    <name type="synonym">Ulothrix nitens</name>
    <dbReference type="NCBI Taxonomy" id="105231"/>
    <lineage>
        <taxon>Eukaryota</taxon>
        <taxon>Viridiplantae</taxon>
        <taxon>Streptophyta</taxon>
        <taxon>Klebsormidiophyceae</taxon>
        <taxon>Klebsormidiales</taxon>
        <taxon>Klebsormidiaceae</taxon>
        <taxon>Klebsormidium</taxon>
    </lineage>
</organism>
<feature type="compositionally biased region" description="Basic and acidic residues" evidence="1">
    <location>
        <begin position="135"/>
        <end position="152"/>
    </location>
</feature>
<keyword evidence="3" id="KW-1185">Reference proteome</keyword>
<sequence>MLEEGISSSSSGSSSRITLSCRTVRARRQASKCRSGAQYCARTFRGPLRTGRSSGWQLRGALATTFASTTSGPVVSAHLLGRGWSQERSRKQQWPPQCHERGIDRIRTRAMTRIQGRTGFGLQQRTIARSPQRRTKPERAQEQARKQAEPADRTGSGHRTTSEESKR</sequence>
<evidence type="ECO:0000313" key="2">
    <source>
        <dbReference type="EMBL" id="GAQ92141.1"/>
    </source>
</evidence>
<gene>
    <name evidence="2" type="ORF">KFL_009310060</name>
</gene>
<dbReference type="AlphaFoldDB" id="A0A1Y1IS97"/>